<name>A0A6P7GMZ6_DIAVI</name>
<evidence type="ECO:0000256" key="1">
    <source>
        <dbReference type="ARBA" id="ARBA00004141"/>
    </source>
</evidence>
<feature type="transmembrane region" description="Helical" evidence="5">
    <location>
        <begin position="395"/>
        <end position="423"/>
    </location>
</feature>
<dbReference type="PROSITE" id="PS50850">
    <property type="entry name" value="MFS"/>
    <property type="match status" value="1"/>
</dbReference>
<evidence type="ECO:0000259" key="6">
    <source>
        <dbReference type="PROSITE" id="PS50850"/>
    </source>
</evidence>
<dbReference type="InterPro" id="IPR005828">
    <property type="entry name" value="MFS_sugar_transport-like"/>
</dbReference>
<evidence type="ECO:0000256" key="2">
    <source>
        <dbReference type="ARBA" id="ARBA00022692"/>
    </source>
</evidence>
<dbReference type="Gene3D" id="1.20.1250.20">
    <property type="entry name" value="MFS general substrate transporter like domains"/>
    <property type="match status" value="1"/>
</dbReference>
<feature type="transmembrane region" description="Helical" evidence="5">
    <location>
        <begin position="292"/>
        <end position="316"/>
    </location>
</feature>
<dbReference type="AlphaFoldDB" id="A0A6P7GMZ6"/>
<dbReference type="GO" id="GO:0022857">
    <property type="term" value="F:transmembrane transporter activity"/>
    <property type="evidence" value="ECO:0007669"/>
    <property type="project" value="InterPro"/>
</dbReference>
<reference evidence="7" key="1">
    <citation type="submission" date="2025-08" db="UniProtKB">
        <authorList>
            <consortium name="RefSeq"/>
        </authorList>
    </citation>
    <scope>IDENTIFICATION</scope>
    <source>
        <tissue evidence="7">Whole insect</tissue>
    </source>
</reference>
<dbReference type="PANTHER" id="PTHR48021">
    <property type="match status" value="1"/>
</dbReference>
<feature type="transmembrane region" description="Helical" evidence="5">
    <location>
        <begin position="194"/>
        <end position="215"/>
    </location>
</feature>
<protein>
    <submittedName>
        <fullName evidence="7">Facilitated trehalose transporter Tret1-2 homolog</fullName>
    </submittedName>
</protein>
<evidence type="ECO:0000256" key="5">
    <source>
        <dbReference type="SAM" id="Phobius"/>
    </source>
</evidence>
<comment type="subcellular location">
    <subcellularLocation>
        <location evidence="1">Membrane</location>
        <topology evidence="1">Multi-pass membrane protein</topology>
    </subcellularLocation>
</comment>
<proteinExistence type="predicted"/>
<dbReference type="Pfam" id="PF00083">
    <property type="entry name" value="Sugar_tr"/>
    <property type="match status" value="1"/>
</dbReference>
<feature type="transmembrane region" description="Helical" evidence="5">
    <location>
        <begin position="463"/>
        <end position="485"/>
    </location>
</feature>
<dbReference type="RefSeq" id="XP_028147357.1">
    <property type="nucleotide sequence ID" value="XM_028291556.1"/>
</dbReference>
<keyword evidence="3 5" id="KW-1133">Transmembrane helix</keyword>
<evidence type="ECO:0000256" key="3">
    <source>
        <dbReference type="ARBA" id="ARBA00022989"/>
    </source>
</evidence>
<keyword evidence="2 5" id="KW-0812">Transmembrane</keyword>
<feature type="transmembrane region" description="Helical" evidence="5">
    <location>
        <begin position="362"/>
        <end position="383"/>
    </location>
</feature>
<evidence type="ECO:0000256" key="4">
    <source>
        <dbReference type="ARBA" id="ARBA00023136"/>
    </source>
</evidence>
<dbReference type="InterPro" id="IPR020846">
    <property type="entry name" value="MFS_dom"/>
</dbReference>
<feature type="domain" description="Major facilitator superfamily (MFS) profile" evidence="6">
    <location>
        <begin position="39"/>
        <end position="489"/>
    </location>
</feature>
<keyword evidence="4 5" id="KW-0472">Membrane</keyword>
<dbReference type="PANTHER" id="PTHR48021:SF46">
    <property type="entry name" value="MAJOR FACILITATOR SUPERFAMILY (MFS) PROFILE DOMAIN-CONTAINING PROTEIN"/>
    <property type="match status" value="1"/>
</dbReference>
<sequence>MEAYQISDHCYEVKAKGGMQTSEKLKTNETNKEEGCVWPQILAISAASLGALNDGALYAWTSPFLVKLVNDKEHYDISEMEANNITVVMPLTMVLTGYLFSQLVDRIGRKKTMFLIAVPQILSLLTCAFARSIYVFYISRVFAGLGSAILMSALPAYIGEVTSPRVRGVWGNSLTSMFYVGQFFVNVAGSYCDILTVSCIFTSVSVLFSVVYYFMPESPFFFIMKGDNESAKQSLRYLTRKTNVDEDFSMLKMDVDRQMSEAGNWKDLFCINSNRRALIIAMGKGMAWEIKLLACLLIIAIFLRISQMFGGCGILVQYNQYIIKKAGEDVSPEIVSILFTGLCVVFNILAVSFIVNRFSRKVLFATSSALCSIVLCVFASYFYCEEFVPNVDLDYVSWLPLTCCIIFLVGWSYGLAIIPTLMIGELFSVSVKSKAMILMMVALGGGASLSNLLFNILNNAFGTFAPFVFFALYNIGTLTVSLYVIPETKGKTLEEIQMVLKGYSEDNIKNNIKSSVVN</sequence>
<feature type="transmembrane region" description="Helical" evidence="5">
    <location>
        <begin position="137"/>
        <end position="157"/>
    </location>
</feature>
<feature type="transmembrane region" description="Helical" evidence="5">
    <location>
        <begin position="435"/>
        <end position="457"/>
    </location>
</feature>
<dbReference type="InterPro" id="IPR050549">
    <property type="entry name" value="MFS_Trehalose_Transporter"/>
</dbReference>
<feature type="transmembrane region" description="Helical" evidence="5">
    <location>
        <begin position="169"/>
        <end position="188"/>
    </location>
</feature>
<dbReference type="InParanoid" id="A0A6P7GMZ6"/>
<evidence type="ECO:0000313" key="7">
    <source>
        <dbReference type="RefSeq" id="XP_028147357.1"/>
    </source>
</evidence>
<dbReference type="InterPro" id="IPR036259">
    <property type="entry name" value="MFS_trans_sf"/>
</dbReference>
<organism evidence="7">
    <name type="scientific">Diabrotica virgifera virgifera</name>
    <name type="common">western corn rootworm</name>
    <dbReference type="NCBI Taxonomy" id="50390"/>
    <lineage>
        <taxon>Eukaryota</taxon>
        <taxon>Metazoa</taxon>
        <taxon>Ecdysozoa</taxon>
        <taxon>Arthropoda</taxon>
        <taxon>Hexapoda</taxon>
        <taxon>Insecta</taxon>
        <taxon>Pterygota</taxon>
        <taxon>Neoptera</taxon>
        <taxon>Endopterygota</taxon>
        <taxon>Coleoptera</taxon>
        <taxon>Polyphaga</taxon>
        <taxon>Cucujiformia</taxon>
        <taxon>Chrysomeloidea</taxon>
        <taxon>Chrysomelidae</taxon>
        <taxon>Galerucinae</taxon>
        <taxon>Diabroticina</taxon>
        <taxon>Diabroticites</taxon>
        <taxon>Diabrotica</taxon>
    </lineage>
</organism>
<dbReference type="GO" id="GO:0016020">
    <property type="term" value="C:membrane"/>
    <property type="evidence" value="ECO:0007669"/>
    <property type="project" value="UniProtKB-SubCell"/>
</dbReference>
<dbReference type="SUPFAM" id="SSF103473">
    <property type="entry name" value="MFS general substrate transporter"/>
    <property type="match status" value="1"/>
</dbReference>
<feature type="transmembrane region" description="Helical" evidence="5">
    <location>
        <begin position="336"/>
        <end position="355"/>
    </location>
</feature>
<accession>A0A6P7GMZ6</accession>
<gene>
    <name evidence="7" type="primary">LOC114340786</name>
</gene>
<feature type="transmembrane region" description="Helical" evidence="5">
    <location>
        <begin position="112"/>
        <end position="131"/>
    </location>
</feature>